<dbReference type="PIRSF" id="PIRSF001221">
    <property type="entry name" value="Amidase_fungi"/>
    <property type="match status" value="1"/>
</dbReference>
<reference evidence="6 7" key="1">
    <citation type="journal article" date="2016" name="Genome Biol. Evol.">
        <title>Divergent and convergent evolution of fungal pathogenicity.</title>
        <authorList>
            <person name="Shang Y."/>
            <person name="Xiao G."/>
            <person name="Zheng P."/>
            <person name="Cen K."/>
            <person name="Zhan S."/>
            <person name="Wang C."/>
        </authorList>
    </citation>
    <scope>NUCLEOTIDE SEQUENCE [LARGE SCALE GENOMIC DNA]</scope>
    <source>
        <strain evidence="6 7">RCEF 2490</strain>
    </source>
</reference>
<feature type="active site" description="Charge relay system" evidence="3">
    <location>
        <position position="190"/>
    </location>
</feature>
<dbReference type="InterPro" id="IPR023631">
    <property type="entry name" value="Amidase_dom"/>
</dbReference>
<dbReference type="SUPFAM" id="SSF75304">
    <property type="entry name" value="Amidase signature (AS) enzymes"/>
    <property type="match status" value="1"/>
</dbReference>
<accession>A0A168CLM4</accession>
<comment type="similarity">
    <text evidence="1">Belongs to the amidase family.</text>
</comment>
<feature type="binding site" evidence="4">
    <location>
        <position position="164"/>
    </location>
    <ligand>
        <name>substrate</name>
    </ligand>
</feature>
<dbReference type="EMBL" id="AZGY01000007">
    <property type="protein sequence ID" value="KZZ96756.1"/>
    <property type="molecule type" value="Genomic_DNA"/>
</dbReference>
<evidence type="ECO:0000256" key="2">
    <source>
        <dbReference type="ARBA" id="ARBA00022801"/>
    </source>
</evidence>
<proteinExistence type="inferred from homology"/>
<dbReference type="STRING" id="1081109.A0A168CLM4"/>
<gene>
    <name evidence="6" type="ORF">AAL_03985</name>
</gene>
<feature type="active site" description="Charge relay system" evidence="3">
    <location>
        <position position="115"/>
    </location>
</feature>
<dbReference type="PANTHER" id="PTHR46072">
    <property type="entry name" value="AMIDASE-RELATED-RELATED"/>
    <property type="match status" value="1"/>
</dbReference>
<comment type="caution">
    <text evidence="6">The sequence shown here is derived from an EMBL/GenBank/DDBJ whole genome shotgun (WGS) entry which is preliminary data.</text>
</comment>
<keyword evidence="2" id="KW-0378">Hydrolase</keyword>
<evidence type="ECO:0000256" key="4">
    <source>
        <dbReference type="PIRSR" id="PIRSR001221-2"/>
    </source>
</evidence>
<evidence type="ECO:0000256" key="3">
    <source>
        <dbReference type="PIRSR" id="PIRSR001221-1"/>
    </source>
</evidence>
<dbReference type="Gene3D" id="3.90.1300.10">
    <property type="entry name" value="Amidase signature (AS) domain"/>
    <property type="match status" value="1"/>
</dbReference>
<name>A0A168CLM4_9HYPO</name>
<dbReference type="Proteomes" id="UP000078544">
    <property type="component" value="Unassembled WGS sequence"/>
</dbReference>
<organism evidence="6 7">
    <name type="scientific">Moelleriella libera RCEF 2490</name>
    <dbReference type="NCBI Taxonomy" id="1081109"/>
    <lineage>
        <taxon>Eukaryota</taxon>
        <taxon>Fungi</taxon>
        <taxon>Dikarya</taxon>
        <taxon>Ascomycota</taxon>
        <taxon>Pezizomycotina</taxon>
        <taxon>Sordariomycetes</taxon>
        <taxon>Hypocreomycetidae</taxon>
        <taxon>Hypocreales</taxon>
        <taxon>Clavicipitaceae</taxon>
        <taxon>Moelleriella</taxon>
    </lineage>
</organism>
<sequence>MDRGDSVAVKPLWRTVVERKRELQAKAIANSCNNEELLPSTPAEIDQICSADASDIVRTIERGKASATFVVQCFMQSLTEVLFSGALKDARLLDKEFQDSGKCLKPLHGVPVTVKDQFDVEGVDTTLGYVGRSFRPAAENAVLVTILKSLGAVILAKSNLPQSILWCETDNPLWGRTDHPLNRGYTPGGSTGGEAVLLACRGSALGWGTDIGGSIRIPSHMMGLYGLKPSSARLPYRGVPVSTDGQEHVPSSIGPMARSLDDIHLAMKCVINAEPWKMDARCVPLPWRLEMFTDTLGRPLTIGVLVDDGVVEPHPPIRRVMAEAEEALRAAGHDVFPWNNELHRECIQVMDEFYAADGGEDIRSAIDEGGEPVIPHVQRLLDAAEPITVYQYWQLNKRKWKLQQAYLDKWTSLRSEKTGRQADVLLMPPMPHSAVPHGQCRWVGYTKVWNLLDYPALVIPGGRTIRADADVTFSGEPRNQLDGWNRNVWEKHGHEMASLGLPVGLQLICRKFEEEKLLAAGQVLDCLFRKQAMS</sequence>
<feature type="active site" description="Acyl-ester intermediate" evidence="3">
    <location>
        <position position="214"/>
    </location>
</feature>
<evidence type="ECO:0000259" key="5">
    <source>
        <dbReference type="Pfam" id="PF01425"/>
    </source>
</evidence>
<dbReference type="GO" id="GO:0016787">
    <property type="term" value="F:hydrolase activity"/>
    <property type="evidence" value="ECO:0007669"/>
    <property type="project" value="UniProtKB-KW"/>
</dbReference>
<dbReference type="Pfam" id="PF01425">
    <property type="entry name" value="Amidase"/>
    <property type="match status" value="1"/>
</dbReference>
<keyword evidence="7" id="KW-1185">Reference proteome</keyword>
<dbReference type="AlphaFoldDB" id="A0A168CLM4"/>
<dbReference type="OrthoDB" id="6428749at2759"/>
<evidence type="ECO:0000313" key="6">
    <source>
        <dbReference type="EMBL" id="KZZ96756.1"/>
    </source>
</evidence>
<feature type="binding site" evidence="4">
    <location>
        <begin position="211"/>
        <end position="214"/>
    </location>
    <ligand>
        <name>substrate</name>
    </ligand>
</feature>
<feature type="binding site" evidence="4">
    <location>
        <position position="190"/>
    </location>
    <ligand>
        <name>substrate</name>
    </ligand>
</feature>
<feature type="domain" description="Amidase" evidence="5">
    <location>
        <begin position="76"/>
        <end position="518"/>
    </location>
</feature>
<protein>
    <submittedName>
        <fullName evidence="6">Amidase</fullName>
    </submittedName>
</protein>
<dbReference type="InterPro" id="IPR036928">
    <property type="entry name" value="AS_sf"/>
</dbReference>
<dbReference type="PANTHER" id="PTHR46072:SF2">
    <property type="entry name" value="AMIDASE (EUROFUNG)"/>
    <property type="match status" value="1"/>
</dbReference>
<evidence type="ECO:0000313" key="7">
    <source>
        <dbReference type="Proteomes" id="UP000078544"/>
    </source>
</evidence>
<evidence type="ECO:0000256" key="1">
    <source>
        <dbReference type="ARBA" id="ARBA00009199"/>
    </source>
</evidence>